<evidence type="ECO:0000256" key="2">
    <source>
        <dbReference type="SAM" id="MobiDB-lite"/>
    </source>
</evidence>
<gene>
    <name evidence="3" type="ORF">LCGC14_1878590</name>
</gene>
<feature type="region of interest" description="Disordered" evidence="2">
    <location>
        <begin position="77"/>
        <end position="117"/>
    </location>
</feature>
<feature type="coiled-coil region" evidence="1">
    <location>
        <begin position="23"/>
        <end position="57"/>
    </location>
</feature>
<sequence length="117" mass="13400">TILACISNLWITSRGCIEALMGLFATQRTFDRLEDRIRSLELKYDDSERTVKSLNLQYIELYDKVSHQMSRMAKRYSRAKVNGDEPPEEVALPEPDDGIDPISRSILARRGTRKPTA</sequence>
<comment type="caution">
    <text evidence="3">The sequence shown here is derived from an EMBL/GenBank/DDBJ whole genome shotgun (WGS) entry which is preliminary data.</text>
</comment>
<protein>
    <submittedName>
        <fullName evidence="3">Uncharacterized protein</fullName>
    </submittedName>
</protein>
<dbReference type="EMBL" id="LAZR01019301">
    <property type="protein sequence ID" value="KKL93042.1"/>
    <property type="molecule type" value="Genomic_DNA"/>
</dbReference>
<evidence type="ECO:0000313" key="3">
    <source>
        <dbReference type="EMBL" id="KKL93042.1"/>
    </source>
</evidence>
<reference evidence="3" key="1">
    <citation type="journal article" date="2015" name="Nature">
        <title>Complex archaea that bridge the gap between prokaryotes and eukaryotes.</title>
        <authorList>
            <person name="Spang A."/>
            <person name="Saw J.H."/>
            <person name="Jorgensen S.L."/>
            <person name="Zaremba-Niedzwiedzka K."/>
            <person name="Martijn J."/>
            <person name="Lind A.E."/>
            <person name="van Eijk R."/>
            <person name="Schleper C."/>
            <person name="Guy L."/>
            <person name="Ettema T.J."/>
        </authorList>
    </citation>
    <scope>NUCLEOTIDE SEQUENCE</scope>
</reference>
<keyword evidence="1" id="KW-0175">Coiled coil</keyword>
<dbReference type="AlphaFoldDB" id="A0A0F9J1F5"/>
<accession>A0A0F9J1F5</accession>
<proteinExistence type="predicted"/>
<name>A0A0F9J1F5_9ZZZZ</name>
<feature type="non-terminal residue" evidence="3">
    <location>
        <position position="1"/>
    </location>
</feature>
<organism evidence="3">
    <name type="scientific">marine sediment metagenome</name>
    <dbReference type="NCBI Taxonomy" id="412755"/>
    <lineage>
        <taxon>unclassified sequences</taxon>
        <taxon>metagenomes</taxon>
        <taxon>ecological metagenomes</taxon>
    </lineage>
</organism>
<evidence type="ECO:0000256" key="1">
    <source>
        <dbReference type="SAM" id="Coils"/>
    </source>
</evidence>